<feature type="compositionally biased region" description="Basic and acidic residues" evidence="1">
    <location>
        <begin position="69"/>
        <end position="78"/>
    </location>
</feature>
<reference evidence="2" key="4">
    <citation type="submission" date="2019-03" db="UniProtKB">
        <authorList>
            <consortium name="EnsemblPlants"/>
        </authorList>
    </citation>
    <scope>IDENTIFICATION</scope>
</reference>
<feature type="compositionally biased region" description="Low complexity" evidence="1">
    <location>
        <begin position="48"/>
        <end position="64"/>
    </location>
</feature>
<dbReference type="EnsemblPlants" id="AET2Gv20320000.7">
    <property type="protein sequence ID" value="AET2Gv20320000.7"/>
    <property type="gene ID" value="AET2Gv20320000"/>
</dbReference>
<reference evidence="3" key="1">
    <citation type="journal article" date="2014" name="Science">
        <title>Ancient hybridizations among the ancestral genomes of bread wheat.</title>
        <authorList>
            <consortium name="International Wheat Genome Sequencing Consortium,"/>
            <person name="Marcussen T."/>
            <person name="Sandve S.R."/>
            <person name="Heier L."/>
            <person name="Spannagl M."/>
            <person name="Pfeifer M."/>
            <person name="Jakobsen K.S."/>
            <person name="Wulff B.B."/>
            <person name="Steuernagel B."/>
            <person name="Mayer K.F."/>
            <person name="Olsen O.A."/>
        </authorList>
    </citation>
    <scope>NUCLEOTIDE SEQUENCE [LARGE SCALE GENOMIC DNA]</scope>
    <source>
        <strain evidence="3">cv. AL8/78</strain>
    </source>
</reference>
<sequence>MYESDRKNKIRRCSSFSASGPTRVSSWRPPSDDLRCPHGLLCFLPSRSRRPSPTCCSSSSISTTKRGQNKREPRRPLHGDPILKSSLHLHVQVHCLAGLRLLHGRLAPLLEPPRPTTAQGGGVRCVHQSNPMASGWPSFVAAVSSDTCVTACVATTAICVTACSVTGLMRTMTPGALLPLRDAARALPGLISCCSDELLYIAEVSYLTAPERGFRSQAGPQFVPPSLSLSYIITVAVLLIDFL</sequence>
<dbReference type="AlphaFoldDB" id="A0A453B079"/>
<reference evidence="2" key="5">
    <citation type="journal article" date="2021" name="G3 (Bethesda)">
        <title>Aegilops tauschii genome assembly Aet v5.0 features greater sequence contiguity and improved annotation.</title>
        <authorList>
            <person name="Wang L."/>
            <person name="Zhu T."/>
            <person name="Rodriguez J.C."/>
            <person name="Deal K.R."/>
            <person name="Dubcovsky J."/>
            <person name="McGuire P.E."/>
            <person name="Lux T."/>
            <person name="Spannagl M."/>
            <person name="Mayer K.F.X."/>
            <person name="Baldrich P."/>
            <person name="Meyers B.C."/>
            <person name="Huo N."/>
            <person name="Gu Y.Q."/>
            <person name="Zhou H."/>
            <person name="Devos K.M."/>
            <person name="Bennetzen J.L."/>
            <person name="Unver T."/>
            <person name="Budak H."/>
            <person name="Gulick P.J."/>
            <person name="Galiba G."/>
            <person name="Kalapos B."/>
            <person name="Nelson D.R."/>
            <person name="Li P."/>
            <person name="You F.M."/>
            <person name="Luo M.C."/>
            <person name="Dvorak J."/>
        </authorList>
    </citation>
    <scope>NUCLEOTIDE SEQUENCE [LARGE SCALE GENOMIC DNA]</scope>
    <source>
        <strain evidence="2">cv. AL8/78</strain>
    </source>
</reference>
<keyword evidence="3" id="KW-1185">Reference proteome</keyword>
<feature type="compositionally biased region" description="Polar residues" evidence="1">
    <location>
        <begin position="14"/>
        <end position="25"/>
    </location>
</feature>
<reference evidence="2" key="3">
    <citation type="journal article" date="2017" name="Nature">
        <title>Genome sequence of the progenitor of the wheat D genome Aegilops tauschii.</title>
        <authorList>
            <person name="Luo M.C."/>
            <person name="Gu Y.Q."/>
            <person name="Puiu D."/>
            <person name="Wang H."/>
            <person name="Twardziok S.O."/>
            <person name="Deal K.R."/>
            <person name="Huo N."/>
            <person name="Zhu T."/>
            <person name="Wang L."/>
            <person name="Wang Y."/>
            <person name="McGuire P.E."/>
            <person name="Liu S."/>
            <person name="Long H."/>
            <person name="Ramasamy R.K."/>
            <person name="Rodriguez J.C."/>
            <person name="Van S.L."/>
            <person name="Yuan L."/>
            <person name="Wang Z."/>
            <person name="Xia Z."/>
            <person name="Xiao L."/>
            <person name="Anderson O.D."/>
            <person name="Ouyang S."/>
            <person name="Liang Y."/>
            <person name="Zimin A.V."/>
            <person name="Pertea G."/>
            <person name="Qi P."/>
            <person name="Bennetzen J.L."/>
            <person name="Dai X."/>
            <person name="Dawson M.W."/>
            <person name="Muller H.G."/>
            <person name="Kugler K."/>
            <person name="Rivarola-Duarte L."/>
            <person name="Spannagl M."/>
            <person name="Mayer K.F.X."/>
            <person name="Lu F.H."/>
            <person name="Bevan M.W."/>
            <person name="Leroy P."/>
            <person name="Li P."/>
            <person name="You F.M."/>
            <person name="Sun Q."/>
            <person name="Liu Z."/>
            <person name="Lyons E."/>
            <person name="Wicker T."/>
            <person name="Salzberg S.L."/>
            <person name="Devos K.M."/>
            <person name="Dvorak J."/>
        </authorList>
    </citation>
    <scope>NUCLEOTIDE SEQUENCE [LARGE SCALE GENOMIC DNA]</scope>
    <source>
        <strain evidence="2">cv. AL8/78</strain>
    </source>
</reference>
<dbReference type="Gramene" id="AET2Gv20320000.7">
    <property type="protein sequence ID" value="AET2Gv20320000.7"/>
    <property type="gene ID" value="AET2Gv20320000"/>
</dbReference>
<evidence type="ECO:0000256" key="1">
    <source>
        <dbReference type="SAM" id="MobiDB-lite"/>
    </source>
</evidence>
<feature type="region of interest" description="Disordered" evidence="1">
    <location>
        <begin position="48"/>
        <end position="81"/>
    </location>
</feature>
<dbReference type="Proteomes" id="UP000015105">
    <property type="component" value="Chromosome 2D"/>
</dbReference>
<organism evidence="2 3">
    <name type="scientific">Aegilops tauschii subsp. strangulata</name>
    <name type="common">Goatgrass</name>
    <dbReference type="NCBI Taxonomy" id="200361"/>
    <lineage>
        <taxon>Eukaryota</taxon>
        <taxon>Viridiplantae</taxon>
        <taxon>Streptophyta</taxon>
        <taxon>Embryophyta</taxon>
        <taxon>Tracheophyta</taxon>
        <taxon>Spermatophyta</taxon>
        <taxon>Magnoliopsida</taxon>
        <taxon>Liliopsida</taxon>
        <taxon>Poales</taxon>
        <taxon>Poaceae</taxon>
        <taxon>BOP clade</taxon>
        <taxon>Pooideae</taxon>
        <taxon>Triticodae</taxon>
        <taxon>Triticeae</taxon>
        <taxon>Triticinae</taxon>
        <taxon>Aegilops</taxon>
    </lineage>
</organism>
<evidence type="ECO:0000313" key="2">
    <source>
        <dbReference type="EnsemblPlants" id="AET2Gv20320000.7"/>
    </source>
</evidence>
<feature type="region of interest" description="Disordered" evidence="1">
    <location>
        <begin position="1"/>
        <end position="29"/>
    </location>
</feature>
<protein>
    <submittedName>
        <fullName evidence="2">Uncharacterized protein</fullName>
    </submittedName>
</protein>
<accession>A0A453B079</accession>
<proteinExistence type="predicted"/>
<evidence type="ECO:0000313" key="3">
    <source>
        <dbReference type="Proteomes" id="UP000015105"/>
    </source>
</evidence>
<reference evidence="3" key="2">
    <citation type="journal article" date="2017" name="Nat. Plants">
        <title>The Aegilops tauschii genome reveals multiple impacts of transposons.</title>
        <authorList>
            <person name="Zhao G."/>
            <person name="Zou C."/>
            <person name="Li K."/>
            <person name="Wang K."/>
            <person name="Li T."/>
            <person name="Gao L."/>
            <person name="Zhang X."/>
            <person name="Wang H."/>
            <person name="Yang Z."/>
            <person name="Liu X."/>
            <person name="Jiang W."/>
            <person name="Mao L."/>
            <person name="Kong X."/>
            <person name="Jiao Y."/>
            <person name="Jia J."/>
        </authorList>
    </citation>
    <scope>NUCLEOTIDE SEQUENCE [LARGE SCALE GENOMIC DNA]</scope>
    <source>
        <strain evidence="3">cv. AL8/78</strain>
    </source>
</reference>
<name>A0A453B079_AEGTS</name>